<dbReference type="OrthoDB" id="3054060at2759"/>
<name>A0A5C3Q0Y5_9AGAR</name>
<dbReference type="InterPro" id="IPR027417">
    <property type="entry name" value="P-loop_NTPase"/>
</dbReference>
<dbReference type="GO" id="GO:0003723">
    <property type="term" value="F:RNA binding"/>
    <property type="evidence" value="ECO:0007669"/>
    <property type="project" value="UniProtKB-KW"/>
</dbReference>
<evidence type="ECO:0000313" key="5">
    <source>
        <dbReference type="EMBL" id="TFK95471.1"/>
    </source>
</evidence>
<comment type="catalytic activity">
    <reaction evidence="1">
        <text>RNA(n) + a ribonucleoside 5'-triphosphate = RNA(n+1) + diphosphate</text>
        <dbReference type="Rhea" id="RHEA:21248"/>
        <dbReference type="Rhea" id="RHEA-COMP:14527"/>
        <dbReference type="Rhea" id="RHEA-COMP:17342"/>
        <dbReference type="ChEBI" id="CHEBI:33019"/>
        <dbReference type="ChEBI" id="CHEBI:61557"/>
        <dbReference type="ChEBI" id="CHEBI:140395"/>
        <dbReference type="EC" id="2.7.7.48"/>
    </reaction>
</comment>
<evidence type="ECO:0000313" key="6">
    <source>
        <dbReference type="Proteomes" id="UP000305067"/>
    </source>
</evidence>
<evidence type="ECO:0000256" key="2">
    <source>
        <dbReference type="SAM" id="MobiDB-lite"/>
    </source>
</evidence>
<dbReference type="Gene3D" id="3.40.50.300">
    <property type="entry name" value="P-loop containing nucleotide triphosphate hydrolases"/>
    <property type="match status" value="2"/>
</dbReference>
<dbReference type="Pfam" id="PF13087">
    <property type="entry name" value="AAA_12"/>
    <property type="match status" value="1"/>
</dbReference>
<keyword evidence="1" id="KW-0694">RNA-binding</keyword>
<dbReference type="InterPro" id="IPR057596">
    <property type="entry name" value="RDRP_core"/>
</dbReference>
<dbReference type="EC" id="2.7.7.48" evidence="1"/>
<feature type="compositionally biased region" description="Acidic residues" evidence="2">
    <location>
        <begin position="640"/>
        <end position="654"/>
    </location>
</feature>
<reference evidence="5 6" key="1">
    <citation type="journal article" date="2019" name="Nat. Ecol. Evol.">
        <title>Megaphylogeny resolves global patterns of mushroom evolution.</title>
        <authorList>
            <person name="Varga T."/>
            <person name="Krizsan K."/>
            <person name="Foldi C."/>
            <person name="Dima B."/>
            <person name="Sanchez-Garcia M."/>
            <person name="Sanchez-Ramirez S."/>
            <person name="Szollosi G.J."/>
            <person name="Szarkandi J.G."/>
            <person name="Papp V."/>
            <person name="Albert L."/>
            <person name="Andreopoulos W."/>
            <person name="Angelini C."/>
            <person name="Antonin V."/>
            <person name="Barry K.W."/>
            <person name="Bougher N.L."/>
            <person name="Buchanan P."/>
            <person name="Buyck B."/>
            <person name="Bense V."/>
            <person name="Catcheside P."/>
            <person name="Chovatia M."/>
            <person name="Cooper J."/>
            <person name="Damon W."/>
            <person name="Desjardin D."/>
            <person name="Finy P."/>
            <person name="Geml J."/>
            <person name="Haridas S."/>
            <person name="Hughes K."/>
            <person name="Justo A."/>
            <person name="Karasinski D."/>
            <person name="Kautmanova I."/>
            <person name="Kiss B."/>
            <person name="Kocsube S."/>
            <person name="Kotiranta H."/>
            <person name="LaButti K.M."/>
            <person name="Lechner B.E."/>
            <person name="Liimatainen K."/>
            <person name="Lipzen A."/>
            <person name="Lukacs Z."/>
            <person name="Mihaltcheva S."/>
            <person name="Morgado L.N."/>
            <person name="Niskanen T."/>
            <person name="Noordeloos M.E."/>
            <person name="Ohm R.A."/>
            <person name="Ortiz-Santana B."/>
            <person name="Ovrebo C."/>
            <person name="Racz N."/>
            <person name="Riley R."/>
            <person name="Savchenko A."/>
            <person name="Shiryaev A."/>
            <person name="Soop K."/>
            <person name="Spirin V."/>
            <person name="Szebenyi C."/>
            <person name="Tomsovsky M."/>
            <person name="Tulloss R.E."/>
            <person name="Uehling J."/>
            <person name="Grigoriev I.V."/>
            <person name="Vagvolgyi C."/>
            <person name="Papp T."/>
            <person name="Martin F.M."/>
            <person name="Miettinen O."/>
            <person name="Hibbett D.S."/>
            <person name="Nagy L.G."/>
        </authorList>
    </citation>
    <scope>NUCLEOTIDE SEQUENCE [LARGE SCALE GENOMIC DNA]</scope>
    <source>
        <strain evidence="5 6">CBS 309.79</strain>
    </source>
</reference>
<sequence length="654" mass="73545">MRSYVLKEGLAPEDTIWQYQHPDEALQHPRRNDRSITWGKQVKFSKVDTSSANPTGPSATTKVTFQMVQFPSNRVIRADYHLKYVLASFDGFRLPEPITMRDEMEYIEKFLNKGLWLNGVQYRFYHHSNSQLRGRSCWMREANTDKELDDRIYALGNYWKIMNAAKRAKRIGLLFSSAEIDYILDPKYALEIADFESGDELFSDGCGLVSRNFDIALIDEASQLIELCALIPLVKGEKKAILVGDQSVPERRLALRPTVKRMGAALELDVSLLERLYKLPQTNEMRKSMLKIQYPFPKELAAFPSQEFYEGELQTGTGSSQEILRVLEQCQLPWPRQPDGTIIPAVFVECKAEEDMEGRTSSKKNEGQAIVVKSILRLLSQSSGSTTEPKTLKVTVLTPYMNQVKEIKQKTGITDCFTVDSFQGRESDIIVFSSVRCNAEAEVGFVEDARRLNVMWTRARLALIVVGDRRTMTEKSGIWKRAIGACAEAKSPAGVQPAASSKQASNTQEGVSGLWKAKILLARRTRLIMRKLKREPDPTSASHKQLLIASPTPPAVAPIHPTALPIGAPTIGTFIPKLCNAANQLLAGTTAPKKRFCAQAAEEPGDDERKMFATYHSEWTDRCTLDRAVRSEAEEPKDGTEDEAFWEDEEYTAD</sequence>
<dbReference type="Proteomes" id="UP000305067">
    <property type="component" value="Unassembled WGS sequence"/>
</dbReference>
<dbReference type="SUPFAM" id="SSF52540">
    <property type="entry name" value="P-loop containing nucleoside triphosphate hydrolases"/>
    <property type="match status" value="1"/>
</dbReference>
<feature type="domain" description="DNA2/NAM7 helicase-like C-terminal" evidence="4">
    <location>
        <begin position="268"/>
        <end position="469"/>
    </location>
</feature>
<keyword evidence="6" id="KW-1185">Reference proteome</keyword>
<dbReference type="Pfam" id="PF05183">
    <property type="entry name" value="RdRP"/>
    <property type="match status" value="1"/>
</dbReference>
<dbReference type="InterPro" id="IPR047187">
    <property type="entry name" value="SF1_C_Upf1"/>
</dbReference>
<dbReference type="AlphaFoldDB" id="A0A5C3Q0Y5"/>
<dbReference type="CDD" id="cd18808">
    <property type="entry name" value="SF1_C_Upf1"/>
    <property type="match status" value="1"/>
</dbReference>
<evidence type="ECO:0000256" key="1">
    <source>
        <dbReference type="RuleBase" id="RU363098"/>
    </source>
</evidence>
<keyword evidence="1" id="KW-0548">Nucleotidyltransferase</keyword>
<dbReference type="PANTHER" id="PTHR10887">
    <property type="entry name" value="DNA2/NAM7 HELICASE FAMILY"/>
    <property type="match status" value="1"/>
</dbReference>
<proteinExistence type="inferred from homology"/>
<keyword evidence="1" id="KW-0696">RNA-directed RNA polymerase</keyword>
<feature type="compositionally biased region" description="Basic and acidic residues" evidence="2">
    <location>
        <begin position="627"/>
        <end position="639"/>
    </location>
</feature>
<dbReference type="STRING" id="1884261.A0A5C3Q0Y5"/>
<evidence type="ECO:0000259" key="4">
    <source>
        <dbReference type="Pfam" id="PF13087"/>
    </source>
</evidence>
<organism evidence="5 6">
    <name type="scientific">Pterulicium gracile</name>
    <dbReference type="NCBI Taxonomy" id="1884261"/>
    <lineage>
        <taxon>Eukaryota</taxon>
        <taxon>Fungi</taxon>
        <taxon>Dikarya</taxon>
        <taxon>Basidiomycota</taxon>
        <taxon>Agaricomycotina</taxon>
        <taxon>Agaricomycetes</taxon>
        <taxon>Agaricomycetidae</taxon>
        <taxon>Agaricales</taxon>
        <taxon>Pleurotineae</taxon>
        <taxon>Pterulaceae</taxon>
        <taxon>Pterulicium</taxon>
    </lineage>
</organism>
<comment type="similarity">
    <text evidence="1">Belongs to the RdRP family.</text>
</comment>
<evidence type="ECO:0000259" key="3">
    <source>
        <dbReference type="Pfam" id="PF05183"/>
    </source>
</evidence>
<dbReference type="GO" id="GO:0004386">
    <property type="term" value="F:helicase activity"/>
    <property type="evidence" value="ECO:0007669"/>
    <property type="project" value="InterPro"/>
</dbReference>
<feature type="region of interest" description="Disordered" evidence="2">
    <location>
        <begin position="627"/>
        <end position="654"/>
    </location>
</feature>
<gene>
    <name evidence="5" type="ORF">BDV98DRAFT_659747</name>
</gene>
<protein>
    <recommendedName>
        <fullName evidence="1">RNA-dependent RNA polymerase</fullName>
        <ecNumber evidence="1">2.7.7.48</ecNumber>
    </recommendedName>
</protein>
<dbReference type="EMBL" id="ML178884">
    <property type="protein sequence ID" value="TFK95471.1"/>
    <property type="molecule type" value="Genomic_DNA"/>
</dbReference>
<keyword evidence="1" id="KW-0808">Transferase</keyword>
<accession>A0A5C3Q0Y5</accession>
<dbReference type="PANTHER" id="PTHR10887:SF495">
    <property type="entry name" value="HELICASE SENATAXIN ISOFORM X1-RELATED"/>
    <property type="match status" value="1"/>
</dbReference>
<dbReference type="GO" id="GO:0003968">
    <property type="term" value="F:RNA-directed RNA polymerase activity"/>
    <property type="evidence" value="ECO:0007669"/>
    <property type="project" value="UniProtKB-KW"/>
</dbReference>
<dbReference type="InterPro" id="IPR045055">
    <property type="entry name" value="DNA2/NAM7-like"/>
</dbReference>
<dbReference type="InterPro" id="IPR041679">
    <property type="entry name" value="DNA2/NAM7-like_C"/>
</dbReference>
<feature type="domain" description="RDRP core" evidence="3">
    <location>
        <begin position="93"/>
        <end position="213"/>
    </location>
</feature>